<dbReference type="PANTHER" id="PTHR34473:SF3">
    <property type="entry name" value="TRANSMEMBRANE PROTEIN-RELATED"/>
    <property type="match status" value="1"/>
</dbReference>
<evidence type="ECO:0000313" key="4">
    <source>
        <dbReference type="Proteomes" id="UP000598146"/>
    </source>
</evidence>
<dbReference type="InterPro" id="IPR005182">
    <property type="entry name" value="YdbS-like_PH"/>
</dbReference>
<keyword evidence="1" id="KW-1133">Transmembrane helix</keyword>
<evidence type="ECO:0000256" key="1">
    <source>
        <dbReference type="SAM" id="Phobius"/>
    </source>
</evidence>
<dbReference type="AlphaFoldDB" id="A0A931C2P0"/>
<comment type="caution">
    <text evidence="3">The sequence shown here is derived from an EMBL/GenBank/DDBJ whole genome shotgun (WGS) entry which is preliminary data.</text>
</comment>
<gene>
    <name evidence="3" type="ORF">I4J89_12325</name>
</gene>
<evidence type="ECO:0000313" key="3">
    <source>
        <dbReference type="EMBL" id="MBG0562250.1"/>
    </source>
</evidence>
<keyword evidence="4" id="KW-1185">Reference proteome</keyword>
<feature type="transmembrane region" description="Helical" evidence="1">
    <location>
        <begin position="52"/>
        <end position="70"/>
    </location>
</feature>
<proteinExistence type="predicted"/>
<reference evidence="3" key="1">
    <citation type="submission" date="2020-11" db="EMBL/GenBank/DDBJ databases">
        <title>Isolation and identification of active actinomycetes.</title>
        <authorList>
            <person name="Sun X."/>
        </authorList>
    </citation>
    <scope>NUCLEOTIDE SEQUENCE</scope>
    <source>
        <strain evidence="3">NEAU-A11</strain>
    </source>
</reference>
<dbReference type="Proteomes" id="UP000598146">
    <property type="component" value="Unassembled WGS sequence"/>
</dbReference>
<sequence>MAETSQFELRLPRHRLDRRFIAWRTVQALLWGIGVLGALGAVYWYAEAARPWIMPVVVVAVPIYVVNIVVMPTWRYLVHRWEATDDAVYALTGWLTKKWQIIPISRIQTIDTEIGLLQRWFGLATIAVTTASSEGKITIDGLDARIAGQTVERLREVTAAAEGDAT</sequence>
<dbReference type="RefSeq" id="WP_196414045.1">
    <property type="nucleotide sequence ID" value="NZ_JADQTO010000005.1"/>
</dbReference>
<name>A0A931C2P0_9ACTN</name>
<keyword evidence="1" id="KW-0812">Transmembrane</keyword>
<accession>A0A931C2P0</accession>
<protein>
    <submittedName>
        <fullName evidence="3">PH domain-containing protein</fullName>
    </submittedName>
</protein>
<dbReference type="EMBL" id="JADQTO010000005">
    <property type="protein sequence ID" value="MBG0562250.1"/>
    <property type="molecule type" value="Genomic_DNA"/>
</dbReference>
<dbReference type="PANTHER" id="PTHR34473">
    <property type="entry name" value="UPF0699 TRANSMEMBRANE PROTEIN YDBS"/>
    <property type="match status" value="1"/>
</dbReference>
<keyword evidence="1" id="KW-0472">Membrane</keyword>
<evidence type="ECO:0000259" key="2">
    <source>
        <dbReference type="Pfam" id="PF03703"/>
    </source>
</evidence>
<organism evidence="3 4">
    <name type="scientific">Actinoplanes aureus</name>
    <dbReference type="NCBI Taxonomy" id="2792083"/>
    <lineage>
        <taxon>Bacteria</taxon>
        <taxon>Bacillati</taxon>
        <taxon>Actinomycetota</taxon>
        <taxon>Actinomycetes</taxon>
        <taxon>Micromonosporales</taxon>
        <taxon>Micromonosporaceae</taxon>
        <taxon>Actinoplanes</taxon>
    </lineage>
</organism>
<feature type="domain" description="YdbS-like PH" evidence="2">
    <location>
        <begin position="79"/>
        <end position="156"/>
    </location>
</feature>
<feature type="transmembrane region" description="Helical" evidence="1">
    <location>
        <begin position="21"/>
        <end position="46"/>
    </location>
</feature>
<dbReference type="Pfam" id="PF03703">
    <property type="entry name" value="bPH_2"/>
    <property type="match status" value="1"/>
</dbReference>